<evidence type="ECO:0000256" key="1">
    <source>
        <dbReference type="SAM" id="Phobius"/>
    </source>
</evidence>
<dbReference type="EMBL" id="UAQE01000004">
    <property type="protein sequence ID" value="SPU38050.1"/>
    <property type="molecule type" value="Genomic_DNA"/>
</dbReference>
<accession>A0A2X1A3M3</accession>
<keyword evidence="1" id="KW-0472">Membrane</keyword>
<keyword evidence="1" id="KW-0812">Transmembrane</keyword>
<protein>
    <submittedName>
        <fullName evidence="2">Uncharacterized protein</fullName>
    </submittedName>
</protein>
<dbReference type="Proteomes" id="UP000251431">
    <property type="component" value="Unassembled WGS sequence"/>
</dbReference>
<evidence type="ECO:0000313" key="2">
    <source>
        <dbReference type="EMBL" id="SPU38050.1"/>
    </source>
</evidence>
<feature type="transmembrane region" description="Helical" evidence="1">
    <location>
        <begin position="28"/>
        <end position="46"/>
    </location>
</feature>
<feature type="transmembrane region" description="Helical" evidence="1">
    <location>
        <begin position="7"/>
        <end position="22"/>
    </location>
</feature>
<evidence type="ECO:0000313" key="3">
    <source>
        <dbReference type="Proteomes" id="UP000251431"/>
    </source>
</evidence>
<keyword evidence="1" id="KW-1133">Transmembrane helix</keyword>
<dbReference type="AlphaFoldDB" id="A0A2X1A3M3"/>
<sequence length="59" mass="7013">MNSIYKPLILAVVVGVYVYIASKSDNNVIPNFVILYLIITIVYLLFRKIEEKRKRVRRR</sequence>
<name>A0A2X1A3M3_9BACI</name>
<reference evidence="2 3" key="1">
    <citation type="submission" date="2018-06" db="EMBL/GenBank/DDBJ databases">
        <authorList>
            <consortium name="Pathogen Informatics"/>
            <person name="Doyle S."/>
        </authorList>
    </citation>
    <scope>NUCLEOTIDE SEQUENCE [LARGE SCALE GENOMIC DNA]</scope>
    <source>
        <strain evidence="2 3">NCTC7582</strain>
    </source>
</reference>
<gene>
    <name evidence="2" type="ORF">NCTC7582_04000</name>
</gene>
<organism evidence="2 3">
    <name type="scientific">Lysinibacillus capsici</name>
    <dbReference type="NCBI Taxonomy" id="2115968"/>
    <lineage>
        <taxon>Bacteria</taxon>
        <taxon>Bacillati</taxon>
        <taxon>Bacillota</taxon>
        <taxon>Bacilli</taxon>
        <taxon>Bacillales</taxon>
        <taxon>Bacillaceae</taxon>
        <taxon>Lysinibacillus</taxon>
    </lineage>
</organism>
<proteinExistence type="predicted"/>